<evidence type="ECO:0000313" key="6">
    <source>
        <dbReference type="Proteomes" id="UP000462621"/>
    </source>
</evidence>
<evidence type="ECO:0008006" key="7">
    <source>
        <dbReference type="Google" id="ProtNLM"/>
    </source>
</evidence>
<feature type="region of interest" description="Disordered" evidence="4">
    <location>
        <begin position="467"/>
        <end position="486"/>
    </location>
</feature>
<dbReference type="SUPFAM" id="SSF82171">
    <property type="entry name" value="DPP6 N-terminal domain-like"/>
    <property type="match status" value="1"/>
</dbReference>
<keyword evidence="1" id="KW-0732">Signal</keyword>
<keyword evidence="2" id="KW-0677">Repeat</keyword>
<dbReference type="Gene3D" id="2.130.10.130">
    <property type="entry name" value="Integrin alpha, N-terminal"/>
    <property type="match status" value="3"/>
</dbReference>
<dbReference type="EMBL" id="WEKT01000037">
    <property type="protein sequence ID" value="MZI94812.1"/>
    <property type="molecule type" value="Genomic_DNA"/>
</dbReference>
<protein>
    <recommendedName>
        <fullName evidence="7">Integrin alpha beta-propellor repeat protein</fullName>
    </recommendedName>
</protein>
<gene>
    <name evidence="5" type="ORF">F9817_16670</name>
</gene>
<keyword evidence="3" id="KW-0325">Glycoprotein</keyword>
<dbReference type="SMART" id="SM00191">
    <property type="entry name" value="Int_alpha"/>
    <property type="match status" value="5"/>
</dbReference>
<dbReference type="InterPro" id="IPR028994">
    <property type="entry name" value="Integrin_alpha_N"/>
</dbReference>
<accession>A0A7X4LNB5</accession>
<dbReference type="Proteomes" id="UP000462621">
    <property type="component" value="Unassembled WGS sequence"/>
</dbReference>
<evidence type="ECO:0000256" key="1">
    <source>
        <dbReference type="ARBA" id="ARBA00022729"/>
    </source>
</evidence>
<keyword evidence="6" id="KW-1185">Reference proteome</keyword>
<evidence type="ECO:0000256" key="2">
    <source>
        <dbReference type="ARBA" id="ARBA00022737"/>
    </source>
</evidence>
<feature type="compositionally biased region" description="Low complexity" evidence="4">
    <location>
        <begin position="468"/>
        <end position="482"/>
    </location>
</feature>
<organism evidence="5 6">
    <name type="scientific">Vibrio eleionomae</name>
    <dbReference type="NCBI Taxonomy" id="2653505"/>
    <lineage>
        <taxon>Bacteria</taxon>
        <taxon>Pseudomonadati</taxon>
        <taxon>Pseudomonadota</taxon>
        <taxon>Gammaproteobacteria</taxon>
        <taxon>Vibrionales</taxon>
        <taxon>Vibrionaceae</taxon>
        <taxon>Vibrio</taxon>
    </lineage>
</organism>
<proteinExistence type="predicted"/>
<comment type="caution">
    <text evidence="5">The sequence shown here is derived from an EMBL/GenBank/DDBJ whole genome shotgun (WGS) entry which is preliminary data.</text>
</comment>
<sequence length="648" mass="66862">MYAVALLSAAGLTGCLSRSGDLPSSTSSTSTTLSSFNLTDISASTDNVKTMTLTWTKAASGTGISYTVCQKDTSEENDCLALDTVEDTLTATVTVDSLVEALAQDYFILASNGSSTVSSNEDSLTTETANEMIGYFKADHVDEDDSYDNDISSTNAVNVALSQDGTTLAIAVPFDDSDYQGITTSSFNDNSDAAESGAVYVFKKVDNTWSRAAYIKASNAQSNDVFGYSIALSSDGGTLAVGAWGEDGDQAGVQTELPITDSDGTGNSGAVYIFDLSDSDSSNWVQSAYIKASNLGISDEFGLNLALSGDGSTLAVGAPFEDNDLSGIETSSDFTDDSVVTTSGAVYLFKLDGDNWTQDAYIKASNVGSGDEFGSNLSLSTDGSALAVGVPLEDGSESGIQTGTTLTDSENTSLTDSGAVYLFDLSDSDSSSWEQSAYIKASNGEDYDYFGKSVSLSGDGQILAVGASSESGGTTGIQTSTTIDEGSESSDSGAVYLFDLSDSDSSYWVQSAYIKASNLEDDDEFGFSVALSNDGSTLAVGAPYEDGGTAGIQTSTTIDEGTTSVTESGAVYLFDISAKSTSSWQQSAYIKASNLGDDAYFGRNLSISSDGSALAVDAPSEDGGETGIQIGTVDEGTTVTNSGAVYLY</sequence>
<dbReference type="PANTHER" id="PTHR36220">
    <property type="entry name" value="UNNAMED PRODUCT"/>
    <property type="match status" value="1"/>
</dbReference>
<dbReference type="InterPro" id="IPR013519">
    <property type="entry name" value="Int_alpha_beta-p"/>
</dbReference>
<dbReference type="AlphaFoldDB" id="A0A7X4LNB5"/>
<evidence type="ECO:0000256" key="3">
    <source>
        <dbReference type="ARBA" id="ARBA00023180"/>
    </source>
</evidence>
<evidence type="ECO:0000256" key="4">
    <source>
        <dbReference type="SAM" id="MobiDB-lite"/>
    </source>
</evidence>
<dbReference type="Pfam" id="PF14312">
    <property type="entry name" value="FG-GAP_2"/>
    <property type="match status" value="4"/>
</dbReference>
<name>A0A7X4LNB5_9VIBR</name>
<dbReference type="PANTHER" id="PTHR36220:SF1">
    <property type="entry name" value="GAMMA TUBULIN COMPLEX COMPONENT C-TERMINAL DOMAIN-CONTAINING PROTEIN"/>
    <property type="match status" value="1"/>
</dbReference>
<reference evidence="5 6" key="1">
    <citation type="submission" date="2019-10" db="EMBL/GenBank/DDBJ databases">
        <title>Vibrio sp. nov. isolated from a shrimp pond.</title>
        <authorList>
            <person name="Gomez-Gil B."/>
            <person name="Enciso-Ibarra J."/>
            <person name="Enciso-Ibarra K."/>
            <person name="Bolan-Mejia C."/>
        </authorList>
    </citation>
    <scope>NUCLEOTIDE SEQUENCE [LARGE SCALE GENOMIC DNA]</scope>
    <source>
        <strain evidence="5 6">CAIM 722</strain>
    </source>
</reference>
<dbReference type="InterPro" id="IPR013517">
    <property type="entry name" value="FG-GAP"/>
</dbReference>
<evidence type="ECO:0000313" key="5">
    <source>
        <dbReference type="EMBL" id="MZI94812.1"/>
    </source>
</evidence>